<feature type="transmembrane region" description="Helical" evidence="1">
    <location>
        <begin position="88"/>
        <end position="112"/>
    </location>
</feature>
<feature type="transmembrane region" description="Helical" evidence="1">
    <location>
        <begin position="63"/>
        <end position="81"/>
    </location>
</feature>
<dbReference type="AlphaFoldDB" id="A0AAD8UR13"/>
<dbReference type="Proteomes" id="UP001230268">
    <property type="component" value="Unassembled WGS sequence"/>
</dbReference>
<comment type="caution">
    <text evidence="2">The sequence shown here is derived from an EMBL/GenBank/DDBJ whole genome shotgun (WGS) entry which is preliminary data.</text>
</comment>
<proteinExistence type="predicted"/>
<dbReference type="EMBL" id="JAVEPI010000002">
    <property type="protein sequence ID" value="KAK1444085.1"/>
    <property type="molecule type" value="Genomic_DNA"/>
</dbReference>
<gene>
    <name evidence="2" type="ORF">BgAZ_209610</name>
</gene>
<sequence length="466" mass="52154">MSTSSSAPNTPLIARVATFLRGLNLLQPLQICLLGSSFAMKRFGYDENSISVFVGFCHNSMELVYLVSALTTFLLLSLSNLHDDTFKWFSCVYSSISVIFTVVVNVLLLRAYAFGEGNDNIVMYYRMLVLSNLAAGIDDMCISTIAADCLSQYDFGQAMIGIVVSVFHWIAIKVLTKLEKDVNYWLIVAQLIFITILSAIAAVVWIVYLIQDKIIGNGSAQKKEDSQAGNLGKGISQTLPMIVICTVGYGIIYVVYPLISPFEMVDYPYHYPIQRVCLIFHAISGLTVWIIDISGGLKKSWYKGKMAWLHLMWLLLIPFIGTAILFIYCMHYPDSWFGRAIINKPMVVGCLTVIYYYTARFTTGISYVAIDANGDGKGQILSAFNLAINLVSLNAIKYISEAYIQQFRITKRNCKNGQPWPTDGMTAFSAFAYWCRIGTEHGFKNFRELSSADVKKLLENTQAHKP</sequence>
<evidence type="ECO:0000313" key="2">
    <source>
        <dbReference type="EMBL" id="KAK1444085.1"/>
    </source>
</evidence>
<feature type="transmembrane region" description="Helical" evidence="1">
    <location>
        <begin position="311"/>
        <end position="330"/>
    </location>
</feature>
<evidence type="ECO:0000256" key="1">
    <source>
        <dbReference type="SAM" id="Phobius"/>
    </source>
</evidence>
<organism evidence="2 3">
    <name type="scientific">Babesia gibsoni</name>
    <dbReference type="NCBI Taxonomy" id="33632"/>
    <lineage>
        <taxon>Eukaryota</taxon>
        <taxon>Sar</taxon>
        <taxon>Alveolata</taxon>
        <taxon>Apicomplexa</taxon>
        <taxon>Aconoidasida</taxon>
        <taxon>Piroplasmida</taxon>
        <taxon>Babesiidae</taxon>
        <taxon>Babesia</taxon>
    </lineage>
</organism>
<accession>A0AAD8UR13</accession>
<feature type="transmembrane region" description="Helical" evidence="1">
    <location>
        <begin position="184"/>
        <end position="210"/>
    </location>
</feature>
<feature type="transmembrane region" description="Helical" evidence="1">
    <location>
        <begin position="239"/>
        <end position="259"/>
    </location>
</feature>
<name>A0AAD8UR13_BABGI</name>
<feature type="transmembrane region" description="Helical" evidence="1">
    <location>
        <begin position="271"/>
        <end position="291"/>
    </location>
</feature>
<keyword evidence="1" id="KW-0472">Membrane</keyword>
<keyword evidence="1" id="KW-1133">Transmembrane helix</keyword>
<evidence type="ECO:0000313" key="3">
    <source>
        <dbReference type="Proteomes" id="UP001230268"/>
    </source>
</evidence>
<protein>
    <submittedName>
        <fullName evidence="2">Uncharacterized protein</fullName>
    </submittedName>
</protein>
<reference evidence="2" key="1">
    <citation type="submission" date="2023-08" db="EMBL/GenBank/DDBJ databases">
        <title>Draft sequence of the Babesia gibsoni genome.</title>
        <authorList>
            <person name="Yamagishi J.Y."/>
            <person name="Xuan X.X."/>
        </authorList>
    </citation>
    <scope>NUCLEOTIDE SEQUENCE</scope>
    <source>
        <strain evidence="2">Azabu</strain>
    </source>
</reference>
<feature type="transmembrane region" description="Helical" evidence="1">
    <location>
        <begin position="153"/>
        <end position="172"/>
    </location>
</feature>
<keyword evidence="3" id="KW-1185">Reference proteome</keyword>
<keyword evidence="1" id="KW-0812">Transmembrane</keyword>